<sequence length="911" mass="101392">MMARLLPYISFVVLLLVMCMAAQAGTGPTPDDEVKALSEIAAQVGKKDWNFKVDPCINKANWTMPKSSDSLYNSSLVCNCSYPHGVCHVVQLFLKGQDLAGVLPPSLVKLPYLKIIDFTRNYLSGNIPREWASTHLEFLSVSVNNLSGPIPSFLGKITTLTYMSIETNLFSGTVPPELGKLVNLERLILSANNLSGDLPVALKNLTKLIELRFSSNNFTGRMPDFFGSWKNLEKLEIQASGFEGPIPSSISILSNLTELDLSFNRLVGKVPELGGLNQLEYMYLTRNLLTGRIPNWIKSKSKCKTDLSFNNLSESSAPPCRETLNLFKSFSGKNNLIPHKCGLNSQCSKDWYSLDINCGGKAAAIGKIKYEEDGDPAGATKFYLRENWGFSSTGHFWDTTPSPDDYVATNASILTVNESELYTNARLSPLSITYYARCLANGNYTVKLHFAEIIIRGKRSFYSLGRRIFDIYVQEKLVRKDFDIENATQGEDKAVVEEIKAVVENKVLMIRFYWAGKGTTAAPKRGTYGPLISAISVKSGILWWKGCLGRRISREEELRGLDLQTGFFTYRQIKAATNNFNAANKLGEGGFGSVYKGILLDGTIIAVKQLSSKSKQGSREFVNEIGMISGLQHPNLVRLYGCCIEAKQLLLVYEYMENNSLANALFGPVDGRLKLDWPARQKICLGIARGLAFLHEESTLKIVHRDIKSTNVLLDRDLNPKISDFGLAKLDEEDNTHISTRIAGTIGYMAPEYALWGYLTYKADVYSFGVVALEIVAGRNNMKYRPNENYVCLLDWAIVLQQKGNLMELVDPELEPGFHKEEALRMIKVALLCTHPSPALRPPMTVVVGMLEGRIVVDELARGPSVYGNEWNFEALRDQFDPTIRPSSVESQSLDQTSNATWIGSSFYICP</sequence>
<comment type="catalytic activity">
    <reaction evidence="18">
        <text>L-seryl-[protein] + ATP = O-phospho-L-seryl-[protein] + ADP + H(+)</text>
        <dbReference type="Rhea" id="RHEA:17989"/>
        <dbReference type="Rhea" id="RHEA-COMP:9863"/>
        <dbReference type="Rhea" id="RHEA-COMP:11604"/>
        <dbReference type="ChEBI" id="CHEBI:15378"/>
        <dbReference type="ChEBI" id="CHEBI:29999"/>
        <dbReference type="ChEBI" id="CHEBI:30616"/>
        <dbReference type="ChEBI" id="CHEBI:83421"/>
        <dbReference type="ChEBI" id="CHEBI:456216"/>
        <dbReference type="EC" id="2.7.11.1"/>
    </reaction>
</comment>
<evidence type="ECO:0000256" key="19">
    <source>
        <dbReference type="PROSITE-ProRule" id="PRU10141"/>
    </source>
</evidence>
<evidence type="ECO:0000256" key="15">
    <source>
        <dbReference type="ARBA" id="ARBA00023170"/>
    </source>
</evidence>
<dbReference type="FunFam" id="2.60.120.430:FF:000004">
    <property type="entry name" value="Putative leucine-rich repeat receptor-like serine/threonine-protein kinase"/>
    <property type="match status" value="1"/>
</dbReference>
<evidence type="ECO:0000256" key="12">
    <source>
        <dbReference type="ARBA" id="ARBA00022840"/>
    </source>
</evidence>
<evidence type="ECO:0000256" key="7">
    <source>
        <dbReference type="ARBA" id="ARBA00022692"/>
    </source>
</evidence>
<dbReference type="PANTHER" id="PTHR48006">
    <property type="entry name" value="LEUCINE-RICH REPEAT-CONTAINING PROTEIN DDB_G0281931-RELATED"/>
    <property type="match status" value="1"/>
</dbReference>
<dbReference type="Gene3D" id="3.80.10.10">
    <property type="entry name" value="Ribonuclease Inhibitor"/>
    <property type="match status" value="2"/>
</dbReference>
<dbReference type="Gene3D" id="3.30.200.20">
    <property type="entry name" value="Phosphorylase Kinase, domain 1"/>
    <property type="match status" value="1"/>
</dbReference>
<feature type="binding site" evidence="19">
    <location>
        <position position="608"/>
    </location>
    <ligand>
        <name>ATP</name>
        <dbReference type="ChEBI" id="CHEBI:30616"/>
    </ligand>
</feature>
<dbReference type="Pfam" id="PF00560">
    <property type="entry name" value="LRR_1"/>
    <property type="match status" value="4"/>
</dbReference>
<dbReference type="Pfam" id="PF07714">
    <property type="entry name" value="PK_Tyr_Ser-Thr"/>
    <property type="match status" value="1"/>
</dbReference>
<dbReference type="EMBL" id="OIVN01001831">
    <property type="protein sequence ID" value="SPC98093.1"/>
    <property type="molecule type" value="Genomic_DNA"/>
</dbReference>
<feature type="signal peptide" evidence="20">
    <location>
        <begin position="1"/>
        <end position="24"/>
    </location>
</feature>
<keyword evidence="10 19" id="KW-0547">Nucleotide-binding</keyword>
<dbReference type="InterPro" id="IPR011009">
    <property type="entry name" value="Kinase-like_dom_sf"/>
</dbReference>
<keyword evidence="13" id="KW-1133">Transmembrane helix</keyword>
<dbReference type="CDD" id="cd14066">
    <property type="entry name" value="STKc_IRAK"/>
    <property type="match status" value="1"/>
</dbReference>
<keyword evidence="14" id="KW-0472">Membrane</keyword>
<dbReference type="Pfam" id="PF11721">
    <property type="entry name" value="Malectin"/>
    <property type="match status" value="1"/>
</dbReference>
<keyword evidence="9" id="KW-0677">Repeat</keyword>
<evidence type="ECO:0000256" key="1">
    <source>
        <dbReference type="ARBA" id="ARBA00004479"/>
    </source>
</evidence>
<evidence type="ECO:0000256" key="3">
    <source>
        <dbReference type="ARBA" id="ARBA00022527"/>
    </source>
</evidence>
<protein>
    <recommendedName>
        <fullName evidence="2">non-specific serine/threonine protein kinase</fullName>
        <ecNumber evidence="2">2.7.11.1</ecNumber>
    </recommendedName>
</protein>
<evidence type="ECO:0000256" key="9">
    <source>
        <dbReference type="ARBA" id="ARBA00022737"/>
    </source>
</evidence>
<evidence type="ECO:0000256" key="2">
    <source>
        <dbReference type="ARBA" id="ARBA00012513"/>
    </source>
</evidence>
<evidence type="ECO:0000256" key="16">
    <source>
        <dbReference type="ARBA" id="ARBA00023180"/>
    </source>
</evidence>
<dbReference type="FunFam" id="3.80.10.10:FF:000452">
    <property type="entry name" value="Probable LRR receptor-like serine/threonine-protein kinase RFK1"/>
    <property type="match status" value="1"/>
</dbReference>
<dbReference type="FunFam" id="3.80.10.10:FF:000041">
    <property type="entry name" value="LRR receptor-like serine/threonine-protein kinase ERECTA"/>
    <property type="match status" value="1"/>
</dbReference>
<keyword evidence="7" id="KW-0812">Transmembrane</keyword>
<feature type="domain" description="Protein kinase" evidence="21">
    <location>
        <begin position="580"/>
        <end position="855"/>
    </location>
</feature>
<keyword evidence="8 20" id="KW-0732">Signal</keyword>
<evidence type="ECO:0000256" key="6">
    <source>
        <dbReference type="ARBA" id="ARBA00022679"/>
    </source>
</evidence>
<dbReference type="GO" id="GO:0016020">
    <property type="term" value="C:membrane"/>
    <property type="evidence" value="ECO:0007669"/>
    <property type="project" value="UniProtKB-SubCell"/>
</dbReference>
<keyword evidence="12 19" id="KW-0067">ATP-binding</keyword>
<dbReference type="InterPro" id="IPR051824">
    <property type="entry name" value="LRR_Rcpt-Like_S/T_Kinase"/>
</dbReference>
<dbReference type="PROSITE" id="PS00108">
    <property type="entry name" value="PROTEIN_KINASE_ST"/>
    <property type="match status" value="1"/>
</dbReference>
<dbReference type="PROSITE" id="PS00107">
    <property type="entry name" value="PROTEIN_KINASE_ATP"/>
    <property type="match status" value="1"/>
</dbReference>
<comment type="subcellular location">
    <subcellularLocation>
        <location evidence="1">Membrane</location>
        <topology evidence="1">Single-pass type I membrane protein</topology>
    </subcellularLocation>
</comment>
<dbReference type="InterPro" id="IPR001245">
    <property type="entry name" value="Ser-Thr/Tyr_kinase_cat_dom"/>
</dbReference>
<evidence type="ECO:0000256" key="8">
    <source>
        <dbReference type="ARBA" id="ARBA00022729"/>
    </source>
</evidence>
<evidence type="ECO:0000256" key="13">
    <source>
        <dbReference type="ARBA" id="ARBA00022989"/>
    </source>
</evidence>
<dbReference type="InterPro" id="IPR017441">
    <property type="entry name" value="Protein_kinase_ATP_BS"/>
</dbReference>
<evidence type="ECO:0000259" key="21">
    <source>
        <dbReference type="PROSITE" id="PS50011"/>
    </source>
</evidence>
<dbReference type="SUPFAM" id="SSF52058">
    <property type="entry name" value="L domain-like"/>
    <property type="match status" value="1"/>
</dbReference>
<dbReference type="SUPFAM" id="SSF56112">
    <property type="entry name" value="Protein kinase-like (PK-like)"/>
    <property type="match status" value="1"/>
</dbReference>
<proteinExistence type="predicted"/>
<keyword evidence="5" id="KW-0433">Leucine-rich repeat</keyword>
<keyword evidence="15" id="KW-0675">Receptor</keyword>
<dbReference type="Gene3D" id="1.10.510.10">
    <property type="entry name" value="Transferase(Phosphotransferase) domain 1"/>
    <property type="match status" value="1"/>
</dbReference>
<dbReference type="InterPro" id="IPR021720">
    <property type="entry name" value="Malectin_dom"/>
</dbReference>
<evidence type="ECO:0000256" key="18">
    <source>
        <dbReference type="ARBA" id="ARBA00048679"/>
    </source>
</evidence>
<organism evidence="22">
    <name type="scientific">Fagus sylvatica</name>
    <name type="common">Beechnut</name>
    <dbReference type="NCBI Taxonomy" id="28930"/>
    <lineage>
        <taxon>Eukaryota</taxon>
        <taxon>Viridiplantae</taxon>
        <taxon>Streptophyta</taxon>
        <taxon>Embryophyta</taxon>
        <taxon>Tracheophyta</taxon>
        <taxon>Spermatophyta</taxon>
        <taxon>Magnoliopsida</taxon>
        <taxon>eudicotyledons</taxon>
        <taxon>Gunneridae</taxon>
        <taxon>Pentapetalae</taxon>
        <taxon>rosids</taxon>
        <taxon>fabids</taxon>
        <taxon>Fagales</taxon>
        <taxon>Fagaceae</taxon>
        <taxon>Fagus</taxon>
    </lineage>
</organism>
<comment type="catalytic activity">
    <reaction evidence="17">
        <text>L-threonyl-[protein] + ATP = O-phospho-L-threonyl-[protein] + ADP + H(+)</text>
        <dbReference type="Rhea" id="RHEA:46608"/>
        <dbReference type="Rhea" id="RHEA-COMP:11060"/>
        <dbReference type="Rhea" id="RHEA-COMP:11605"/>
        <dbReference type="ChEBI" id="CHEBI:15378"/>
        <dbReference type="ChEBI" id="CHEBI:30013"/>
        <dbReference type="ChEBI" id="CHEBI:30616"/>
        <dbReference type="ChEBI" id="CHEBI:61977"/>
        <dbReference type="ChEBI" id="CHEBI:456216"/>
        <dbReference type="EC" id="2.7.11.1"/>
    </reaction>
</comment>
<dbReference type="FunFam" id="1.10.510.10:FF:000044">
    <property type="entry name" value="Putative LRR receptor-like serine/threonine-protein kinase"/>
    <property type="match status" value="1"/>
</dbReference>
<evidence type="ECO:0000256" key="5">
    <source>
        <dbReference type="ARBA" id="ARBA00022614"/>
    </source>
</evidence>
<dbReference type="InterPro" id="IPR008271">
    <property type="entry name" value="Ser/Thr_kinase_AS"/>
</dbReference>
<dbReference type="PANTHER" id="PTHR48006:SF66">
    <property type="entry name" value="PROTEIN KINASE DOMAIN-CONTAINING PROTEIN"/>
    <property type="match status" value="1"/>
</dbReference>
<gene>
    <name evidence="22" type="ORF">FSB_LOCUS25975</name>
</gene>
<evidence type="ECO:0000256" key="14">
    <source>
        <dbReference type="ARBA" id="ARBA00023136"/>
    </source>
</evidence>
<dbReference type="GO" id="GO:0005524">
    <property type="term" value="F:ATP binding"/>
    <property type="evidence" value="ECO:0007669"/>
    <property type="project" value="UniProtKB-UniRule"/>
</dbReference>
<accession>A0A2N9GEV8</accession>
<evidence type="ECO:0000256" key="4">
    <source>
        <dbReference type="ARBA" id="ARBA00022553"/>
    </source>
</evidence>
<dbReference type="GO" id="GO:0004674">
    <property type="term" value="F:protein serine/threonine kinase activity"/>
    <property type="evidence" value="ECO:0007669"/>
    <property type="project" value="UniProtKB-KW"/>
</dbReference>
<evidence type="ECO:0000256" key="10">
    <source>
        <dbReference type="ARBA" id="ARBA00022741"/>
    </source>
</evidence>
<reference evidence="22" key="1">
    <citation type="submission" date="2018-02" db="EMBL/GenBank/DDBJ databases">
        <authorList>
            <person name="Cohen D.B."/>
            <person name="Kent A.D."/>
        </authorList>
    </citation>
    <scope>NUCLEOTIDE SEQUENCE</scope>
</reference>
<evidence type="ECO:0000256" key="17">
    <source>
        <dbReference type="ARBA" id="ARBA00047899"/>
    </source>
</evidence>
<name>A0A2N9GEV8_FAGSY</name>
<keyword evidence="3" id="KW-0723">Serine/threonine-protein kinase</keyword>
<evidence type="ECO:0000313" key="22">
    <source>
        <dbReference type="EMBL" id="SPC98093.1"/>
    </source>
</evidence>
<evidence type="ECO:0000256" key="11">
    <source>
        <dbReference type="ARBA" id="ARBA00022777"/>
    </source>
</evidence>
<dbReference type="PROSITE" id="PS51450">
    <property type="entry name" value="LRR"/>
    <property type="match status" value="1"/>
</dbReference>
<keyword evidence="4" id="KW-0597">Phosphoprotein</keyword>
<dbReference type="InterPro" id="IPR032675">
    <property type="entry name" value="LRR_dom_sf"/>
</dbReference>
<dbReference type="Gene3D" id="2.60.120.430">
    <property type="entry name" value="Galactose-binding lectin"/>
    <property type="match status" value="1"/>
</dbReference>
<dbReference type="SMART" id="SM00220">
    <property type="entry name" value="S_TKc"/>
    <property type="match status" value="1"/>
</dbReference>
<dbReference type="InterPro" id="IPR001611">
    <property type="entry name" value="Leu-rich_rpt"/>
</dbReference>
<dbReference type="AlphaFoldDB" id="A0A2N9GEV8"/>
<feature type="chain" id="PRO_5014899465" description="non-specific serine/threonine protein kinase" evidence="20">
    <location>
        <begin position="25"/>
        <end position="911"/>
    </location>
</feature>
<dbReference type="PROSITE" id="PS50011">
    <property type="entry name" value="PROTEIN_KINASE_DOM"/>
    <property type="match status" value="1"/>
</dbReference>
<keyword evidence="6" id="KW-0808">Transferase</keyword>
<dbReference type="EC" id="2.7.11.1" evidence="2"/>
<keyword evidence="11" id="KW-0418">Kinase</keyword>
<keyword evidence="16" id="KW-0325">Glycoprotein</keyword>
<dbReference type="FunFam" id="3.30.200.20:FF:000217">
    <property type="entry name" value="probable LRR receptor-like serine/threonine-protein kinase At1g53430"/>
    <property type="match status" value="1"/>
</dbReference>
<dbReference type="InterPro" id="IPR000719">
    <property type="entry name" value="Prot_kinase_dom"/>
</dbReference>
<evidence type="ECO:0000256" key="20">
    <source>
        <dbReference type="SAM" id="SignalP"/>
    </source>
</evidence>